<dbReference type="EMBL" id="VHIQ01000004">
    <property type="protein sequence ID" value="TPV33498.1"/>
    <property type="molecule type" value="Genomic_DNA"/>
</dbReference>
<dbReference type="PANTHER" id="PTHR42748">
    <property type="entry name" value="NITROGEN METABOLITE REPRESSION PROTEIN NMRA FAMILY MEMBER"/>
    <property type="match status" value="1"/>
</dbReference>
<dbReference type="InterPro" id="IPR008030">
    <property type="entry name" value="NmrA-like"/>
</dbReference>
<keyword evidence="5" id="KW-1185">Reference proteome</keyword>
<accession>A0A506PIY6</accession>
<feature type="domain" description="NmrA-like" evidence="3">
    <location>
        <begin position="4"/>
        <end position="259"/>
    </location>
</feature>
<comment type="similarity">
    <text evidence="1">Belongs to the NmrA-type oxidoreductase family.</text>
</comment>
<dbReference type="PANTHER" id="PTHR42748:SF7">
    <property type="entry name" value="NMRA LIKE REDOX SENSOR 1-RELATED"/>
    <property type="match status" value="1"/>
</dbReference>
<evidence type="ECO:0000259" key="3">
    <source>
        <dbReference type="Pfam" id="PF05368"/>
    </source>
</evidence>
<organism evidence="4 5">
    <name type="scientific">Paucihalobacter ruber</name>
    <dbReference type="NCBI Taxonomy" id="2567861"/>
    <lineage>
        <taxon>Bacteria</taxon>
        <taxon>Pseudomonadati</taxon>
        <taxon>Bacteroidota</taxon>
        <taxon>Flavobacteriia</taxon>
        <taxon>Flavobacteriales</taxon>
        <taxon>Flavobacteriaceae</taxon>
        <taxon>Paucihalobacter</taxon>
    </lineage>
</organism>
<evidence type="ECO:0000256" key="1">
    <source>
        <dbReference type="ARBA" id="ARBA00006328"/>
    </source>
</evidence>
<evidence type="ECO:0000313" key="4">
    <source>
        <dbReference type="EMBL" id="TPV33498.1"/>
    </source>
</evidence>
<dbReference type="CDD" id="cd05251">
    <property type="entry name" value="NmrA_like_SDR_a"/>
    <property type="match status" value="1"/>
</dbReference>
<comment type="caution">
    <text evidence="4">The sequence shown here is derived from an EMBL/GenBank/DDBJ whole genome shotgun (WGS) entry which is preliminary data.</text>
</comment>
<proteinExistence type="inferred from homology"/>
<dbReference type="AlphaFoldDB" id="A0A506PIY6"/>
<keyword evidence="2" id="KW-0521">NADP</keyword>
<evidence type="ECO:0000313" key="5">
    <source>
        <dbReference type="Proteomes" id="UP000317332"/>
    </source>
</evidence>
<name>A0A506PIY6_9FLAO</name>
<reference evidence="4 5" key="1">
    <citation type="submission" date="2019-06" db="EMBL/GenBank/DDBJ databases">
        <title>Flavobacteriaceae Paucihalobacterium erythroidium CWB-1, complete genome.</title>
        <authorList>
            <person name="Wu S."/>
        </authorList>
    </citation>
    <scope>NUCLEOTIDE SEQUENCE [LARGE SCALE GENOMIC DNA]</scope>
    <source>
        <strain evidence="4 5">CWB-1</strain>
    </source>
</reference>
<sequence length="285" mass="32382">MNAKRTVFITGITGNQGGAVAQQLLEKGYRIIGLTRNTKSDKAKTLQKHGITLIEGDLTTPKTYQGAIAQTDTVFFVQALKDKPTEVKEAIQFLNTLKDTGIEHLVYSSVLGANLNTGIPHFESKNEIEQHIKAAGIEYTILRPASFYENYLYPQVYNGIKKGKFVSPLNKHCKQQMIGVAHIGSIGSQVIDNHQKYQNKTIEIATDEYDMLALAEVFSEVLQKPVKYQKLPGLFTQLFMGSQLYKMFKYMNQHEFCEVKNIQGVREEFNIQSNFHDWVVKYFKD</sequence>
<gene>
    <name evidence="4" type="ORF">FJ651_10470</name>
</gene>
<dbReference type="Pfam" id="PF05368">
    <property type="entry name" value="NmrA"/>
    <property type="match status" value="1"/>
</dbReference>
<dbReference type="InterPro" id="IPR051164">
    <property type="entry name" value="NmrA-like_oxidored"/>
</dbReference>
<protein>
    <submittedName>
        <fullName evidence="4">NmrA/HSCARG family protein</fullName>
    </submittedName>
</protein>
<dbReference type="Gene3D" id="3.90.25.10">
    <property type="entry name" value="UDP-galactose 4-epimerase, domain 1"/>
    <property type="match status" value="1"/>
</dbReference>
<dbReference type="Gene3D" id="3.40.50.720">
    <property type="entry name" value="NAD(P)-binding Rossmann-like Domain"/>
    <property type="match status" value="1"/>
</dbReference>
<dbReference type="SUPFAM" id="SSF51735">
    <property type="entry name" value="NAD(P)-binding Rossmann-fold domains"/>
    <property type="match status" value="1"/>
</dbReference>
<dbReference type="InterPro" id="IPR036291">
    <property type="entry name" value="NAD(P)-bd_dom_sf"/>
</dbReference>
<evidence type="ECO:0000256" key="2">
    <source>
        <dbReference type="ARBA" id="ARBA00022857"/>
    </source>
</evidence>
<dbReference type="OrthoDB" id="9780595at2"/>
<dbReference type="Proteomes" id="UP000317332">
    <property type="component" value="Unassembled WGS sequence"/>
</dbReference>
<dbReference type="RefSeq" id="WP_140990460.1">
    <property type="nucleotide sequence ID" value="NZ_VHIQ01000004.1"/>
</dbReference>